<dbReference type="EMBL" id="LSDK01000021">
    <property type="protein sequence ID" value="KXB77939.1"/>
    <property type="molecule type" value="Genomic_DNA"/>
</dbReference>
<keyword evidence="3" id="KW-1185">Reference proteome</keyword>
<dbReference type="STRING" id="322095.HMPREF3185_00280"/>
<feature type="compositionally biased region" description="Basic and acidic residues" evidence="1">
    <location>
        <begin position="57"/>
        <end position="82"/>
    </location>
</feature>
<evidence type="ECO:0000313" key="2">
    <source>
        <dbReference type="EMBL" id="KXB77939.1"/>
    </source>
</evidence>
<sequence>MSLLIIILIGVLLYLYWPTIQAWLAVKLLQRLQRRMTEAAGGEAYRNRGYGAPGASSERREGTAESSDSRQKQELDDIEVRKFTRPSSDEYVDFEELPRD</sequence>
<dbReference type="AlphaFoldDB" id="A0A134BDF4"/>
<dbReference type="Proteomes" id="UP000070224">
    <property type="component" value="Unassembled WGS sequence"/>
</dbReference>
<gene>
    <name evidence="2" type="ORF">HMPREF3185_00280</name>
</gene>
<protein>
    <recommendedName>
        <fullName evidence="4">DUF4834 family protein</fullName>
    </recommendedName>
</protein>
<comment type="caution">
    <text evidence="2">The sequence shown here is derived from an EMBL/GenBank/DDBJ whole genome shotgun (WGS) entry which is preliminary data.</text>
</comment>
<dbReference type="OrthoDB" id="9994026at2"/>
<evidence type="ECO:0008006" key="4">
    <source>
        <dbReference type="Google" id="ProtNLM"/>
    </source>
</evidence>
<feature type="region of interest" description="Disordered" evidence="1">
    <location>
        <begin position="43"/>
        <end position="84"/>
    </location>
</feature>
<proteinExistence type="predicted"/>
<evidence type="ECO:0000313" key="3">
    <source>
        <dbReference type="Proteomes" id="UP000070224"/>
    </source>
</evidence>
<reference evidence="3" key="1">
    <citation type="submission" date="2016-01" db="EMBL/GenBank/DDBJ databases">
        <authorList>
            <person name="Mitreva M."/>
            <person name="Pepin K.H."/>
            <person name="Mihindukulasuriya K.A."/>
            <person name="Fulton R."/>
            <person name="Fronick C."/>
            <person name="O'Laughlin M."/>
            <person name="Miner T."/>
            <person name="Herter B."/>
            <person name="Rosa B.A."/>
            <person name="Cordes M."/>
            <person name="Tomlinson C."/>
            <person name="Wollam A."/>
            <person name="Palsikar V.B."/>
            <person name="Mardis E.R."/>
            <person name="Wilson R.K."/>
        </authorList>
    </citation>
    <scope>NUCLEOTIDE SEQUENCE [LARGE SCALE GENOMIC DNA]</scope>
    <source>
        <strain evidence="3">KA00683</strain>
    </source>
</reference>
<organism evidence="2 3">
    <name type="scientific">Porphyromonas somerae</name>
    <dbReference type="NCBI Taxonomy" id="322095"/>
    <lineage>
        <taxon>Bacteria</taxon>
        <taxon>Pseudomonadati</taxon>
        <taxon>Bacteroidota</taxon>
        <taxon>Bacteroidia</taxon>
        <taxon>Bacteroidales</taxon>
        <taxon>Porphyromonadaceae</taxon>
        <taxon>Porphyromonas</taxon>
    </lineage>
</organism>
<evidence type="ECO:0000256" key="1">
    <source>
        <dbReference type="SAM" id="MobiDB-lite"/>
    </source>
</evidence>
<accession>A0A134BDF4</accession>
<dbReference type="RefSeq" id="WP_060934852.1">
    <property type="nucleotide sequence ID" value="NZ_KQ960414.1"/>
</dbReference>
<name>A0A134BDF4_9PORP</name>
<dbReference type="PATRIC" id="fig|322095.3.peg.278"/>